<dbReference type="EMBL" id="MHTY01000026">
    <property type="protein sequence ID" value="OHA68357.1"/>
    <property type="molecule type" value="Genomic_DNA"/>
</dbReference>
<organism evidence="4 5">
    <name type="scientific">Candidatus Wildermuthbacteria bacterium RIFCSPHIGHO2_02_FULL_48_16</name>
    <dbReference type="NCBI Taxonomy" id="1802453"/>
    <lineage>
        <taxon>Bacteria</taxon>
        <taxon>Candidatus Wildermuthiibacteriota</taxon>
    </lineage>
</organism>
<evidence type="ECO:0000256" key="2">
    <source>
        <dbReference type="PROSITE-ProRule" id="PRU01091"/>
    </source>
</evidence>
<dbReference type="GO" id="GO:0000156">
    <property type="term" value="F:phosphorelay response regulator activity"/>
    <property type="evidence" value="ECO:0007669"/>
    <property type="project" value="TreeGrafter"/>
</dbReference>
<feature type="DNA-binding region" description="OmpR/PhoB-type" evidence="2">
    <location>
        <begin position="13"/>
        <end position="112"/>
    </location>
</feature>
<dbReference type="InterPro" id="IPR016032">
    <property type="entry name" value="Sig_transdc_resp-reg_C-effctor"/>
</dbReference>
<proteinExistence type="predicted"/>
<gene>
    <name evidence="4" type="ORF">A3J68_00240</name>
</gene>
<dbReference type="AlphaFoldDB" id="A0A1G2R6K8"/>
<keyword evidence="1 2" id="KW-0238">DNA-binding</keyword>
<dbReference type="SMART" id="SM00862">
    <property type="entry name" value="Trans_reg_C"/>
    <property type="match status" value="1"/>
</dbReference>
<dbReference type="Gene3D" id="1.10.10.10">
    <property type="entry name" value="Winged helix-like DNA-binding domain superfamily/Winged helix DNA-binding domain"/>
    <property type="match status" value="1"/>
</dbReference>
<evidence type="ECO:0000259" key="3">
    <source>
        <dbReference type="PROSITE" id="PS51755"/>
    </source>
</evidence>
<dbReference type="Proteomes" id="UP000178529">
    <property type="component" value="Unassembled WGS sequence"/>
</dbReference>
<evidence type="ECO:0000256" key="1">
    <source>
        <dbReference type="ARBA" id="ARBA00023125"/>
    </source>
</evidence>
<evidence type="ECO:0000313" key="5">
    <source>
        <dbReference type="Proteomes" id="UP000178529"/>
    </source>
</evidence>
<dbReference type="Pfam" id="PF00486">
    <property type="entry name" value="Trans_reg_C"/>
    <property type="match status" value="1"/>
</dbReference>
<dbReference type="InterPro" id="IPR039420">
    <property type="entry name" value="WalR-like"/>
</dbReference>
<dbReference type="CDD" id="cd00383">
    <property type="entry name" value="trans_reg_C"/>
    <property type="match status" value="1"/>
</dbReference>
<dbReference type="PANTHER" id="PTHR48111:SF50">
    <property type="entry name" value="KDP OPERON TRANSCRIPTIONAL REGULATORY PROTEIN KDPE"/>
    <property type="match status" value="1"/>
</dbReference>
<name>A0A1G2R6K8_9BACT</name>
<evidence type="ECO:0000313" key="4">
    <source>
        <dbReference type="EMBL" id="OHA68357.1"/>
    </source>
</evidence>
<dbReference type="SUPFAM" id="SSF46894">
    <property type="entry name" value="C-terminal effector domain of the bipartite response regulators"/>
    <property type="match status" value="1"/>
</dbReference>
<comment type="caution">
    <text evidence="4">The sequence shown here is derived from an EMBL/GenBank/DDBJ whole genome shotgun (WGS) entry which is preliminary data.</text>
</comment>
<dbReference type="GO" id="GO:0006355">
    <property type="term" value="P:regulation of DNA-templated transcription"/>
    <property type="evidence" value="ECO:0007669"/>
    <property type="project" value="InterPro"/>
</dbReference>
<protein>
    <recommendedName>
        <fullName evidence="3">OmpR/PhoB-type domain-containing protein</fullName>
    </recommendedName>
</protein>
<accession>A0A1G2R6K8</accession>
<reference evidence="4 5" key="1">
    <citation type="journal article" date="2016" name="Nat. Commun.">
        <title>Thousands of microbial genomes shed light on interconnected biogeochemical processes in an aquifer system.</title>
        <authorList>
            <person name="Anantharaman K."/>
            <person name="Brown C.T."/>
            <person name="Hug L.A."/>
            <person name="Sharon I."/>
            <person name="Castelle C.J."/>
            <person name="Probst A.J."/>
            <person name="Thomas B.C."/>
            <person name="Singh A."/>
            <person name="Wilkins M.J."/>
            <person name="Karaoz U."/>
            <person name="Brodie E.L."/>
            <person name="Williams K.H."/>
            <person name="Hubbard S.S."/>
            <person name="Banfield J.F."/>
        </authorList>
    </citation>
    <scope>NUCLEOTIDE SEQUENCE [LARGE SCALE GENOMIC DNA]</scope>
</reference>
<dbReference type="InterPro" id="IPR001867">
    <property type="entry name" value="OmpR/PhoB-type_DNA-bd"/>
</dbReference>
<dbReference type="GO" id="GO:0005829">
    <property type="term" value="C:cytosol"/>
    <property type="evidence" value="ECO:0007669"/>
    <property type="project" value="TreeGrafter"/>
</dbReference>
<dbReference type="GO" id="GO:0000976">
    <property type="term" value="F:transcription cis-regulatory region binding"/>
    <property type="evidence" value="ECO:0007669"/>
    <property type="project" value="TreeGrafter"/>
</dbReference>
<dbReference type="PROSITE" id="PS51755">
    <property type="entry name" value="OMPR_PHOB"/>
    <property type="match status" value="1"/>
</dbReference>
<dbReference type="PANTHER" id="PTHR48111">
    <property type="entry name" value="REGULATOR OF RPOS"/>
    <property type="match status" value="1"/>
</dbReference>
<sequence length="119" mass="13820">MMRRWAQNVDTGDITYDFGEFSINLGTRRLTKHGNEVRLTPTEFELLSLFVRNAGKVLTYRYILEAIWGSEYIEERDYLRAYVYNLRRKIEPNAKAPMHILNVPGVGYQFALTSASPVN</sequence>
<feature type="domain" description="OmpR/PhoB-type" evidence="3">
    <location>
        <begin position="13"/>
        <end position="112"/>
    </location>
</feature>
<dbReference type="GO" id="GO:0032993">
    <property type="term" value="C:protein-DNA complex"/>
    <property type="evidence" value="ECO:0007669"/>
    <property type="project" value="TreeGrafter"/>
</dbReference>
<dbReference type="InterPro" id="IPR036388">
    <property type="entry name" value="WH-like_DNA-bd_sf"/>
</dbReference>